<dbReference type="InterPro" id="IPR025404">
    <property type="entry name" value="DUF4130"/>
</dbReference>
<proteinExistence type="predicted"/>
<evidence type="ECO:0000313" key="3">
    <source>
        <dbReference type="Proteomes" id="UP000461585"/>
    </source>
</evidence>
<dbReference type="Pfam" id="PF13566">
    <property type="entry name" value="DUF4130"/>
    <property type="match status" value="1"/>
</dbReference>
<reference evidence="2 3" key="1">
    <citation type="submission" date="2020-01" db="EMBL/GenBank/DDBJ databases">
        <title>Anaeroalcalibacter tamaniensis gen. nov., sp. nov., moderately halophilic strictly anaerobic fermenter bacterium from mud volcano of Taman peninsula.</title>
        <authorList>
            <person name="Frolova A."/>
            <person name="Merkel A.Y."/>
            <person name="Slobodkin A.I."/>
        </authorList>
    </citation>
    <scope>NUCLEOTIDE SEQUENCE [LARGE SCALE GENOMIC DNA]</scope>
    <source>
        <strain evidence="2 3">F-3ap</strain>
    </source>
</reference>
<gene>
    <name evidence="2" type="ORF">GXN74_02510</name>
</gene>
<keyword evidence="3" id="KW-1185">Reference proteome</keyword>
<evidence type="ECO:0000259" key="1">
    <source>
        <dbReference type="Pfam" id="PF13566"/>
    </source>
</evidence>
<dbReference type="InterPro" id="IPR023875">
    <property type="entry name" value="DNA_repair_put"/>
</dbReference>
<name>A0A7X5HTZ0_9FIRM</name>
<sequence>MTYLHDGTLDGFLTCIYAHYHSGKADNIHAEKGYGYPLLEEWKVVETVDWQARKVYDALEERFPRQVFLDVYHTFLSNREDKDGILLRYLVLAFKVGADIDRLHGDPVVHQVKKTGRQVAFERHRFLGLLRFAEMEGKFLLARFAPDADILELVAGHFADRLGQERFIIEDTKRKKAVVGMDGKWVLADWEGKDWNTSKEEEGMQGLWKAYFHAVAIEGRKNPKLQRQFVPLKYRSMMLEFSEDKKRDTGKKS</sequence>
<protein>
    <submittedName>
        <fullName evidence="2">DNA metabolism protein</fullName>
    </submittedName>
</protein>
<accession>A0A7X5HTZ0</accession>
<dbReference type="RefSeq" id="WP_162369348.1">
    <property type="nucleotide sequence ID" value="NZ_JAAEEH010000004.1"/>
</dbReference>
<dbReference type="Proteomes" id="UP000461585">
    <property type="component" value="Unassembled WGS sequence"/>
</dbReference>
<comment type="caution">
    <text evidence="2">The sequence shown here is derived from an EMBL/GenBank/DDBJ whole genome shotgun (WGS) entry which is preliminary data.</text>
</comment>
<dbReference type="NCBIfam" id="TIGR03915">
    <property type="entry name" value="SAM_7_link_chp"/>
    <property type="match status" value="1"/>
</dbReference>
<evidence type="ECO:0000313" key="2">
    <source>
        <dbReference type="EMBL" id="NDL66621.1"/>
    </source>
</evidence>
<dbReference type="AlphaFoldDB" id="A0A7X5HTZ0"/>
<dbReference type="EMBL" id="JAAEEH010000004">
    <property type="protein sequence ID" value="NDL66621.1"/>
    <property type="molecule type" value="Genomic_DNA"/>
</dbReference>
<organism evidence="2 3">
    <name type="scientific">Anaerotalea alkaliphila</name>
    <dbReference type="NCBI Taxonomy" id="2662126"/>
    <lineage>
        <taxon>Bacteria</taxon>
        <taxon>Bacillati</taxon>
        <taxon>Bacillota</taxon>
        <taxon>Clostridia</taxon>
        <taxon>Eubacteriales</taxon>
        <taxon>Anaerotalea</taxon>
    </lineage>
</organism>
<feature type="domain" description="DUF4130" evidence="1">
    <location>
        <begin position="81"/>
        <end position="240"/>
    </location>
</feature>